<feature type="compositionally biased region" description="Basic and acidic residues" evidence="1">
    <location>
        <begin position="68"/>
        <end position="81"/>
    </location>
</feature>
<gene>
    <name evidence="3" type="ORF">A2W32_05090</name>
</gene>
<reference evidence="3 4" key="1">
    <citation type="journal article" date="2016" name="Nat. Commun.">
        <title>Thousands of microbial genomes shed light on interconnected biogeochemical processes in an aquifer system.</title>
        <authorList>
            <person name="Anantharaman K."/>
            <person name="Brown C.T."/>
            <person name="Hug L.A."/>
            <person name="Sharon I."/>
            <person name="Castelle C.J."/>
            <person name="Probst A.J."/>
            <person name="Thomas B.C."/>
            <person name="Singh A."/>
            <person name="Wilkins M.J."/>
            <person name="Karaoz U."/>
            <person name="Brodie E.L."/>
            <person name="Williams K.H."/>
            <person name="Hubbard S.S."/>
            <person name="Banfield J.F."/>
        </authorList>
    </citation>
    <scope>NUCLEOTIDE SEQUENCE [LARGE SCALE GENOMIC DNA]</scope>
</reference>
<evidence type="ECO:0000256" key="2">
    <source>
        <dbReference type="SAM" id="Phobius"/>
    </source>
</evidence>
<evidence type="ECO:0000313" key="3">
    <source>
        <dbReference type="EMBL" id="OGC52210.1"/>
    </source>
</evidence>
<keyword evidence="2" id="KW-0472">Membrane</keyword>
<keyword evidence="2" id="KW-0812">Transmembrane</keyword>
<dbReference type="STRING" id="1802610.A2W32_05090"/>
<sequence>MITLNDYKCNCVRCPQCSSSFVNIVIGIGLGILLSRPLAADHPVRWGISILIAGLIGYAYCVYLSKQQRPEEHEMKKETEKTPGNGGE</sequence>
<dbReference type="Proteomes" id="UP000177371">
    <property type="component" value="Unassembled WGS sequence"/>
</dbReference>
<dbReference type="EMBL" id="MEUT01000001">
    <property type="protein sequence ID" value="OGC52210.1"/>
    <property type="molecule type" value="Genomic_DNA"/>
</dbReference>
<feature type="transmembrane region" description="Helical" evidence="2">
    <location>
        <begin position="21"/>
        <end position="40"/>
    </location>
</feature>
<feature type="transmembrane region" description="Helical" evidence="2">
    <location>
        <begin position="46"/>
        <end position="65"/>
    </location>
</feature>
<keyword evidence="2" id="KW-1133">Transmembrane helix</keyword>
<accession>A0A1F4V580</accession>
<evidence type="ECO:0000256" key="1">
    <source>
        <dbReference type="SAM" id="MobiDB-lite"/>
    </source>
</evidence>
<protein>
    <submittedName>
        <fullName evidence="3">Uncharacterized protein</fullName>
    </submittedName>
</protein>
<proteinExistence type="predicted"/>
<dbReference type="AlphaFoldDB" id="A0A1F4V580"/>
<feature type="region of interest" description="Disordered" evidence="1">
    <location>
        <begin position="68"/>
        <end position="88"/>
    </location>
</feature>
<evidence type="ECO:0000313" key="4">
    <source>
        <dbReference type="Proteomes" id="UP000177371"/>
    </source>
</evidence>
<name>A0A1F4V580_UNCKA</name>
<organism evidence="3 4">
    <name type="scientific">candidate division WWE3 bacterium RBG_16_37_10</name>
    <dbReference type="NCBI Taxonomy" id="1802610"/>
    <lineage>
        <taxon>Bacteria</taxon>
        <taxon>Katanobacteria</taxon>
    </lineage>
</organism>
<comment type="caution">
    <text evidence="3">The sequence shown here is derived from an EMBL/GenBank/DDBJ whole genome shotgun (WGS) entry which is preliminary data.</text>
</comment>